<feature type="repeat" description="Solcar" evidence="10">
    <location>
        <begin position="306"/>
        <end position="394"/>
    </location>
</feature>
<keyword evidence="3 11" id="KW-0813">Transport</keyword>
<comment type="caution">
    <text evidence="12">The sequence shown here is derived from an EMBL/GenBank/DDBJ whole genome shotgun (WGS) entry which is preliminary data.</text>
</comment>
<evidence type="ECO:0000256" key="4">
    <source>
        <dbReference type="ARBA" id="ARBA00022692"/>
    </source>
</evidence>
<dbReference type="InterPro" id="IPR023395">
    <property type="entry name" value="MCP_dom_sf"/>
</dbReference>
<evidence type="ECO:0000256" key="6">
    <source>
        <dbReference type="ARBA" id="ARBA00022792"/>
    </source>
</evidence>
<feature type="repeat" description="Solcar" evidence="10">
    <location>
        <begin position="49"/>
        <end position="183"/>
    </location>
</feature>
<proteinExistence type="inferred from homology"/>
<sequence length="402" mass="43684">MVESEQTSEQWIRLEQSSSVNGFTISEHVIAERINYPESESHPSNDGDTSFAARALSAAGAAVLSAVLVNPLDVAKTRLQAQAAGAPYSHPLSNMTSRMAFFGPTMMFADLRCSPTCTRAGIQGTVSICPPDCFQYKGTLDTLYKIVRQEGVARLWRGTNASLALAVPMVGIYLPCYDVFRDRMEVFVDENAPIMKPCVPLVAGSLARSLACTTCYPIDLAKTRMQAFKETGKKPPGVWKTLLGIISTVSSTNNFQNNLQSYRVLWTGLGAQLARDVPFSAICWSTVEPIRRRLRELIGDEANAVGVFGANFTAAFIAGSLAAAATCPLDVARTRRQIEKDPVRAVRMTTKQTLIEVWRDGGMKGLFTGVGPRVGRAGPSVGIVVSFYEVVKYVLQHKLSTS</sequence>
<dbReference type="SUPFAM" id="SSF103506">
    <property type="entry name" value="Mitochondrial carrier"/>
    <property type="match status" value="1"/>
</dbReference>
<protein>
    <recommendedName>
        <fullName evidence="14">Mitochondrial carrier protein MTM1</fullName>
    </recommendedName>
</protein>
<reference evidence="12" key="1">
    <citation type="submission" date="2023-05" db="EMBL/GenBank/DDBJ databases">
        <title>Nepenthes gracilis genome sequencing.</title>
        <authorList>
            <person name="Fukushima K."/>
        </authorList>
    </citation>
    <scope>NUCLEOTIDE SEQUENCE</scope>
    <source>
        <strain evidence="12">SING2019-196</strain>
    </source>
</reference>
<dbReference type="AlphaFoldDB" id="A0AAD3SUZ3"/>
<keyword evidence="5" id="KW-0677">Repeat</keyword>
<dbReference type="GO" id="GO:0005743">
    <property type="term" value="C:mitochondrial inner membrane"/>
    <property type="evidence" value="ECO:0007669"/>
    <property type="project" value="UniProtKB-SubCell"/>
</dbReference>
<dbReference type="InterPro" id="IPR045315">
    <property type="entry name" value="Mtm1-like"/>
</dbReference>
<dbReference type="InterPro" id="IPR018108">
    <property type="entry name" value="MCP_transmembrane"/>
</dbReference>
<evidence type="ECO:0000256" key="9">
    <source>
        <dbReference type="ARBA" id="ARBA00023136"/>
    </source>
</evidence>
<evidence type="ECO:0000256" key="2">
    <source>
        <dbReference type="ARBA" id="ARBA00006375"/>
    </source>
</evidence>
<organism evidence="12 13">
    <name type="scientific">Nepenthes gracilis</name>
    <name type="common">Slender pitcher plant</name>
    <dbReference type="NCBI Taxonomy" id="150966"/>
    <lineage>
        <taxon>Eukaryota</taxon>
        <taxon>Viridiplantae</taxon>
        <taxon>Streptophyta</taxon>
        <taxon>Embryophyta</taxon>
        <taxon>Tracheophyta</taxon>
        <taxon>Spermatophyta</taxon>
        <taxon>Magnoliopsida</taxon>
        <taxon>eudicotyledons</taxon>
        <taxon>Gunneridae</taxon>
        <taxon>Pentapetalae</taxon>
        <taxon>Caryophyllales</taxon>
        <taxon>Nepenthaceae</taxon>
        <taxon>Nepenthes</taxon>
    </lineage>
</organism>
<keyword evidence="8" id="KW-0496">Mitochondrion</keyword>
<feature type="repeat" description="Solcar" evidence="10">
    <location>
        <begin position="195"/>
        <end position="293"/>
    </location>
</feature>
<name>A0AAD3SUZ3_NEPGR</name>
<evidence type="ECO:0000256" key="5">
    <source>
        <dbReference type="ARBA" id="ARBA00022737"/>
    </source>
</evidence>
<dbReference type="Gene3D" id="1.50.40.10">
    <property type="entry name" value="Mitochondrial carrier domain"/>
    <property type="match status" value="2"/>
</dbReference>
<dbReference type="Proteomes" id="UP001279734">
    <property type="component" value="Unassembled WGS sequence"/>
</dbReference>
<dbReference type="PANTHER" id="PTHR45760:SF2">
    <property type="entry name" value="FI19922P1-RELATED"/>
    <property type="match status" value="1"/>
</dbReference>
<comment type="similarity">
    <text evidence="2 11">Belongs to the mitochondrial carrier (TC 2.A.29) family.</text>
</comment>
<dbReference type="PANTHER" id="PTHR45760">
    <property type="entry name" value="FI19922P1-RELATED"/>
    <property type="match status" value="1"/>
</dbReference>
<evidence type="ECO:0000256" key="11">
    <source>
        <dbReference type="RuleBase" id="RU000488"/>
    </source>
</evidence>
<evidence type="ECO:0000313" key="12">
    <source>
        <dbReference type="EMBL" id="GMH18365.1"/>
    </source>
</evidence>
<evidence type="ECO:0000256" key="8">
    <source>
        <dbReference type="ARBA" id="ARBA00023128"/>
    </source>
</evidence>
<evidence type="ECO:0000256" key="1">
    <source>
        <dbReference type="ARBA" id="ARBA00004448"/>
    </source>
</evidence>
<keyword evidence="6" id="KW-0999">Mitochondrion inner membrane</keyword>
<evidence type="ECO:0000256" key="10">
    <source>
        <dbReference type="PROSITE-ProRule" id="PRU00282"/>
    </source>
</evidence>
<evidence type="ECO:0000256" key="3">
    <source>
        <dbReference type="ARBA" id="ARBA00022448"/>
    </source>
</evidence>
<accession>A0AAD3SUZ3</accession>
<evidence type="ECO:0008006" key="14">
    <source>
        <dbReference type="Google" id="ProtNLM"/>
    </source>
</evidence>
<keyword evidence="9 10" id="KW-0472">Membrane</keyword>
<keyword evidence="13" id="KW-1185">Reference proteome</keyword>
<dbReference type="Pfam" id="PF00153">
    <property type="entry name" value="Mito_carr"/>
    <property type="match status" value="4"/>
</dbReference>
<gene>
    <name evidence="12" type="ORF">Nepgr_020206</name>
</gene>
<keyword evidence="7" id="KW-1133">Transmembrane helix</keyword>
<evidence type="ECO:0000313" key="13">
    <source>
        <dbReference type="Proteomes" id="UP001279734"/>
    </source>
</evidence>
<keyword evidence="4 10" id="KW-0812">Transmembrane</keyword>
<dbReference type="EMBL" id="BSYO01000019">
    <property type="protein sequence ID" value="GMH18365.1"/>
    <property type="molecule type" value="Genomic_DNA"/>
</dbReference>
<comment type="subcellular location">
    <subcellularLocation>
        <location evidence="1">Mitochondrion inner membrane</location>
        <topology evidence="1">Multi-pass membrane protein</topology>
    </subcellularLocation>
</comment>
<dbReference type="PROSITE" id="PS50920">
    <property type="entry name" value="SOLCAR"/>
    <property type="match status" value="3"/>
</dbReference>
<dbReference type="GO" id="GO:1990542">
    <property type="term" value="P:mitochondrial transmembrane transport"/>
    <property type="evidence" value="ECO:0007669"/>
    <property type="project" value="InterPro"/>
</dbReference>
<evidence type="ECO:0000256" key="7">
    <source>
        <dbReference type="ARBA" id="ARBA00022989"/>
    </source>
</evidence>